<proteinExistence type="predicted"/>
<dbReference type="Proteomes" id="UP000001357">
    <property type="component" value="Unassembled WGS sequence"/>
</dbReference>
<dbReference type="PANTHER" id="PTHR13308:SF40">
    <property type="entry name" value="NEDD4-BINDING PROTEIN 2-LIKE 1"/>
    <property type="match status" value="1"/>
</dbReference>
<gene>
    <name evidence="5" type="ORF">MONBRDRAFT_25386</name>
</gene>
<dbReference type="KEGG" id="mbr:MONBRDRAFT_25386"/>
<dbReference type="InterPro" id="IPR026302">
    <property type="entry name" value="NEDD4-bd_p2"/>
</dbReference>
<evidence type="ECO:0000256" key="1">
    <source>
        <dbReference type="SAM" id="Coils"/>
    </source>
</evidence>
<feature type="region of interest" description="Disordered" evidence="2">
    <location>
        <begin position="158"/>
        <end position="195"/>
    </location>
</feature>
<feature type="compositionally biased region" description="Basic residues" evidence="2">
    <location>
        <begin position="502"/>
        <end position="514"/>
    </location>
</feature>
<dbReference type="AlphaFoldDB" id="A9UZ95"/>
<dbReference type="STRING" id="81824.A9UZ95"/>
<dbReference type="EMBL" id="CH991551">
    <property type="protein sequence ID" value="EDQ89328.1"/>
    <property type="molecule type" value="Genomic_DNA"/>
</dbReference>
<dbReference type="InParanoid" id="A9UZ95"/>
<dbReference type="SUPFAM" id="SSF160443">
    <property type="entry name" value="SMR domain-like"/>
    <property type="match status" value="1"/>
</dbReference>
<sequence>MADKRELVLMRGLAGSGKSTLAQELLQAVPDGVILSTDDFFTLKNGRYAFDPSRLGDAHEWNQRRAEEHCCRHVPLVIIDNTNAEVWQMKPYVRIAVKHGYTVSLRQPDTPWAFDAEELARRNKHGVPLQTIAAMLERFEHNVTAESLLGLVAKTTRPLVKSTHSKQQPTAAAPRATTDEPPKVAPPPQALASLKGFDNLPESQRQAFLADWNAMEQRQQQQWAAYEAQGEDRHLSGVKSRQTTSYFKQHLICLAAPTCLAQGKPCAKAASHDSSTAPLPSGSSDGWEIEPPSSGESLDAAGELDSAHTGTSVQEAPIDSPAPDDNDEASPVLDANSLAQAMARLETLIKQERASRDDSWVRSIQTILDDVEVDDLSASQQEVFDHALATLSDHFFSFEAADAEADEDEDQLANEVQADSEYAMLADMFPACPVYVLRDVCRYSEDSEDACNTALALAAQAEAEGISMEQAWQQRGHPASGPETTTSAAASHAAEPTTSSPRTKRKDGSRKQRLHQMFPNLSKSTIARIMAVSSTFEEAQTLARYTHEGALAQAGMGVPHVRLARTGYRPVETVNAWGVEGLANPSLQQIEAEELERKAQREAEAAQAGGNFLQEQLQMERLRAVFPGVADDVLLEQLRLSVHNVTETIETLSSQYAPRQSAVDAAGPTYALTSQYDSRTAQPSPLDRLMDVTAPRNRDRVEQLRDQRRELIQRMSDAARLSRPEELEVLRERVRALDGEINSANEAAARGILASHNTGSNTNLVLDVHGLHVAEAEHAVQMLLDHHRQQFRSLGTAYTVRSIDIITGVGRHSRHGKPLLKPAVERLARRQNLTTSQPNEGTVRIYLANLRPSR</sequence>
<dbReference type="PANTHER" id="PTHR13308">
    <property type="entry name" value="NEDD4-BINDING PROTEIN 2-LIKE 1"/>
    <property type="match status" value="1"/>
</dbReference>
<accession>A9UZ95</accession>
<feature type="compositionally biased region" description="Low complexity" evidence="2">
    <location>
        <begin position="482"/>
        <end position="501"/>
    </location>
</feature>
<dbReference type="RefSeq" id="XP_001745904.1">
    <property type="nucleotide sequence ID" value="XM_001745852.1"/>
</dbReference>
<dbReference type="InterPro" id="IPR036063">
    <property type="entry name" value="Smr_dom_sf"/>
</dbReference>
<evidence type="ECO:0000259" key="3">
    <source>
        <dbReference type="PROSITE" id="PS50828"/>
    </source>
</evidence>
<feature type="coiled-coil region" evidence="1">
    <location>
        <begin position="701"/>
        <end position="747"/>
    </location>
</feature>
<evidence type="ECO:0000256" key="2">
    <source>
        <dbReference type="SAM" id="MobiDB-lite"/>
    </source>
</evidence>
<keyword evidence="6" id="KW-1185">Reference proteome</keyword>
<dbReference type="Pfam" id="PF01713">
    <property type="entry name" value="Smr"/>
    <property type="match status" value="1"/>
</dbReference>
<dbReference type="Pfam" id="PF13671">
    <property type="entry name" value="AAA_33"/>
    <property type="match status" value="1"/>
</dbReference>
<feature type="region of interest" description="Disordered" evidence="2">
    <location>
        <begin position="470"/>
        <end position="517"/>
    </location>
</feature>
<organism evidence="5 6">
    <name type="scientific">Monosiga brevicollis</name>
    <name type="common">Choanoflagellate</name>
    <dbReference type="NCBI Taxonomy" id="81824"/>
    <lineage>
        <taxon>Eukaryota</taxon>
        <taxon>Choanoflagellata</taxon>
        <taxon>Craspedida</taxon>
        <taxon>Salpingoecidae</taxon>
        <taxon>Monosiga</taxon>
    </lineage>
</organism>
<dbReference type="PROSITE" id="PS50828">
    <property type="entry name" value="SMR"/>
    <property type="match status" value="1"/>
</dbReference>
<protein>
    <recommendedName>
        <fullName evidence="7">Smr domain-containing protein</fullName>
    </recommendedName>
</protein>
<dbReference type="InterPro" id="IPR002625">
    <property type="entry name" value="Smr_dom"/>
</dbReference>
<evidence type="ECO:0000313" key="6">
    <source>
        <dbReference type="Proteomes" id="UP000001357"/>
    </source>
</evidence>
<dbReference type="Gene3D" id="3.30.1370.110">
    <property type="match status" value="1"/>
</dbReference>
<dbReference type="GO" id="GO:0043130">
    <property type="term" value="F:ubiquitin binding"/>
    <property type="evidence" value="ECO:0007669"/>
    <property type="project" value="InterPro"/>
</dbReference>
<dbReference type="GeneID" id="5891050"/>
<dbReference type="SMART" id="SM00463">
    <property type="entry name" value="SMR"/>
    <property type="match status" value="1"/>
</dbReference>
<dbReference type="PROSITE" id="PS51140">
    <property type="entry name" value="CUE"/>
    <property type="match status" value="1"/>
</dbReference>
<feature type="domain" description="Smr" evidence="3">
    <location>
        <begin position="766"/>
        <end position="848"/>
    </location>
</feature>
<feature type="domain" description="CUE" evidence="4">
    <location>
        <begin position="417"/>
        <end position="459"/>
    </location>
</feature>
<dbReference type="Gene3D" id="3.40.50.300">
    <property type="entry name" value="P-loop containing nucleotide triphosphate hydrolases"/>
    <property type="match status" value="1"/>
</dbReference>
<dbReference type="InterPro" id="IPR027417">
    <property type="entry name" value="P-loop_NTPase"/>
</dbReference>
<dbReference type="InterPro" id="IPR003892">
    <property type="entry name" value="CUE"/>
</dbReference>
<dbReference type="eggNOG" id="KOG2401">
    <property type="taxonomic scope" value="Eukaryota"/>
</dbReference>
<dbReference type="SUPFAM" id="SSF52540">
    <property type="entry name" value="P-loop containing nucleoside triphosphate hydrolases"/>
    <property type="match status" value="1"/>
</dbReference>
<feature type="compositionally biased region" description="Polar residues" evidence="2">
    <location>
        <begin position="272"/>
        <end position="284"/>
    </location>
</feature>
<name>A9UZ95_MONBE</name>
<dbReference type="SMART" id="SM00546">
    <property type="entry name" value="CUE"/>
    <property type="match status" value="2"/>
</dbReference>
<evidence type="ECO:0008006" key="7">
    <source>
        <dbReference type="Google" id="ProtNLM"/>
    </source>
</evidence>
<feature type="region of interest" description="Disordered" evidence="2">
    <location>
        <begin position="269"/>
        <end position="331"/>
    </location>
</feature>
<evidence type="ECO:0000259" key="4">
    <source>
        <dbReference type="PROSITE" id="PS51140"/>
    </source>
</evidence>
<evidence type="ECO:0000313" key="5">
    <source>
        <dbReference type="EMBL" id="EDQ89328.1"/>
    </source>
</evidence>
<keyword evidence="1" id="KW-0175">Coiled coil</keyword>
<reference evidence="5 6" key="1">
    <citation type="journal article" date="2008" name="Nature">
        <title>The genome of the choanoflagellate Monosiga brevicollis and the origin of metazoans.</title>
        <authorList>
            <consortium name="JGI Sequencing"/>
            <person name="King N."/>
            <person name="Westbrook M.J."/>
            <person name="Young S.L."/>
            <person name="Kuo A."/>
            <person name="Abedin M."/>
            <person name="Chapman J."/>
            <person name="Fairclough S."/>
            <person name="Hellsten U."/>
            <person name="Isogai Y."/>
            <person name="Letunic I."/>
            <person name="Marr M."/>
            <person name="Pincus D."/>
            <person name="Putnam N."/>
            <person name="Rokas A."/>
            <person name="Wright K.J."/>
            <person name="Zuzow R."/>
            <person name="Dirks W."/>
            <person name="Good M."/>
            <person name="Goodstein D."/>
            <person name="Lemons D."/>
            <person name="Li W."/>
            <person name="Lyons J.B."/>
            <person name="Morris A."/>
            <person name="Nichols S."/>
            <person name="Richter D.J."/>
            <person name="Salamov A."/>
            <person name="Bork P."/>
            <person name="Lim W.A."/>
            <person name="Manning G."/>
            <person name="Miller W.T."/>
            <person name="McGinnis W."/>
            <person name="Shapiro H."/>
            <person name="Tjian R."/>
            <person name="Grigoriev I.V."/>
            <person name="Rokhsar D."/>
        </authorList>
    </citation>
    <scope>NUCLEOTIDE SEQUENCE [LARGE SCALE GENOMIC DNA]</scope>
    <source>
        <strain evidence="6">MX1 / ATCC 50154</strain>
    </source>
</reference>